<comment type="subcellular location">
    <subcellularLocation>
        <location evidence="1">Membrane</location>
        <topology evidence="1">Multi-pass membrane protein</topology>
    </subcellularLocation>
</comment>
<evidence type="ECO:0000313" key="8">
    <source>
        <dbReference type="Proteomes" id="UP000019335"/>
    </source>
</evidence>
<dbReference type="PANTHER" id="PTHR30249:SF0">
    <property type="entry name" value="PLASTIDAL GLYCOLATE_GLYCERATE TRANSLOCATOR 1, CHLOROPLASTIC"/>
    <property type="match status" value="1"/>
</dbReference>
<feature type="compositionally biased region" description="Basic residues" evidence="5">
    <location>
        <begin position="63"/>
        <end position="77"/>
    </location>
</feature>
<evidence type="ECO:0000256" key="1">
    <source>
        <dbReference type="ARBA" id="ARBA00004141"/>
    </source>
</evidence>
<evidence type="ECO:0000256" key="3">
    <source>
        <dbReference type="ARBA" id="ARBA00022989"/>
    </source>
</evidence>
<keyword evidence="2 6" id="KW-0812">Transmembrane</keyword>
<evidence type="ECO:0000256" key="5">
    <source>
        <dbReference type="SAM" id="MobiDB-lite"/>
    </source>
</evidence>
<comment type="caution">
    <text evidence="7">The sequence shown here is derived from an EMBL/GenBank/DDBJ whole genome shotgun (WGS) entry which is preliminary data.</text>
</comment>
<reference evidence="7 8" key="1">
    <citation type="journal article" date="2014" name="Mol. Plant">
        <title>Chromosome Scale Genome Assembly and Transcriptome Profiling of Nannochloropsis gaditana in Nitrogen Depletion.</title>
        <authorList>
            <person name="Corteggiani Carpinelli E."/>
            <person name="Telatin A."/>
            <person name="Vitulo N."/>
            <person name="Forcato C."/>
            <person name="D'Angelo M."/>
            <person name="Schiavon R."/>
            <person name="Vezzi A."/>
            <person name="Giacometti G.M."/>
            <person name="Morosinotto T."/>
            <person name="Valle G."/>
        </authorList>
    </citation>
    <scope>NUCLEOTIDE SEQUENCE [LARGE SCALE GENOMIC DNA]</scope>
    <source>
        <strain evidence="7 8">B-31</strain>
    </source>
</reference>
<evidence type="ECO:0000256" key="2">
    <source>
        <dbReference type="ARBA" id="ARBA00022692"/>
    </source>
</evidence>
<feature type="compositionally biased region" description="Low complexity" evidence="5">
    <location>
        <begin position="106"/>
        <end position="117"/>
    </location>
</feature>
<organism evidence="7 8">
    <name type="scientific">Nannochloropsis gaditana</name>
    <dbReference type="NCBI Taxonomy" id="72520"/>
    <lineage>
        <taxon>Eukaryota</taxon>
        <taxon>Sar</taxon>
        <taxon>Stramenopiles</taxon>
        <taxon>Ochrophyta</taxon>
        <taxon>Eustigmatophyceae</taxon>
        <taxon>Eustigmatales</taxon>
        <taxon>Monodopsidaceae</taxon>
        <taxon>Nannochloropsis</taxon>
    </lineage>
</organism>
<keyword evidence="3 6" id="KW-1133">Transmembrane helix</keyword>
<feature type="non-terminal residue" evidence="7">
    <location>
        <position position="1"/>
    </location>
</feature>
<dbReference type="EMBL" id="AZIL01002242">
    <property type="protein sequence ID" value="EWM22236.1"/>
    <property type="molecule type" value="Genomic_DNA"/>
</dbReference>
<evidence type="ECO:0000256" key="4">
    <source>
        <dbReference type="ARBA" id="ARBA00023136"/>
    </source>
</evidence>
<dbReference type="GO" id="GO:0016020">
    <property type="term" value="C:membrane"/>
    <property type="evidence" value="ECO:0007669"/>
    <property type="project" value="UniProtKB-SubCell"/>
</dbReference>
<dbReference type="Pfam" id="PF04172">
    <property type="entry name" value="LrgB"/>
    <property type="match status" value="1"/>
</dbReference>
<feature type="region of interest" description="Disordered" evidence="5">
    <location>
        <begin position="1"/>
        <end position="173"/>
    </location>
</feature>
<proteinExistence type="predicted"/>
<name>W7TP97_9STRA</name>
<keyword evidence="4 6" id="KW-0472">Membrane</keyword>
<dbReference type="OrthoDB" id="2502820at2759"/>
<feature type="compositionally biased region" description="Gly residues" evidence="5">
    <location>
        <begin position="16"/>
        <end position="28"/>
    </location>
</feature>
<dbReference type="AlphaFoldDB" id="W7TP97"/>
<feature type="transmembrane region" description="Helical" evidence="6">
    <location>
        <begin position="212"/>
        <end position="231"/>
    </location>
</feature>
<evidence type="ECO:0000313" key="7">
    <source>
        <dbReference type="EMBL" id="EWM22236.1"/>
    </source>
</evidence>
<feature type="compositionally biased region" description="Pro residues" evidence="5">
    <location>
        <begin position="48"/>
        <end position="62"/>
    </location>
</feature>
<feature type="transmembrane region" description="Helical" evidence="6">
    <location>
        <begin position="362"/>
        <end position="387"/>
    </location>
</feature>
<accession>W7TP97</accession>
<keyword evidence="8" id="KW-1185">Reference proteome</keyword>
<feature type="transmembrane region" description="Helical" evidence="6">
    <location>
        <begin position="321"/>
        <end position="342"/>
    </location>
</feature>
<dbReference type="PANTHER" id="PTHR30249">
    <property type="entry name" value="PUTATIVE SEROTONIN TRANSPORTER"/>
    <property type="match status" value="1"/>
</dbReference>
<feature type="compositionally biased region" description="Basic residues" evidence="5">
    <location>
        <begin position="146"/>
        <end position="158"/>
    </location>
</feature>
<feature type="transmembrane region" description="Helical" evidence="6">
    <location>
        <begin position="186"/>
        <end position="206"/>
    </location>
</feature>
<gene>
    <name evidence="7" type="ORF">Naga_100814g1</name>
</gene>
<feature type="transmembrane region" description="Helical" evidence="6">
    <location>
        <begin position="243"/>
        <end position="262"/>
    </location>
</feature>
<dbReference type="Proteomes" id="UP000019335">
    <property type="component" value="Unassembled WGS sequence"/>
</dbReference>
<sequence length="472" mass="48655">GQEGGCLCGDCSRPGHGPGRQKGAGPQAGGKPPDRSLLSRLYRAGCRPAPPLPGPGPRLPLPPRRHARSLRPPPRHGRRDDGGGAASLPRAQAGHGPSDPLAGRFLRPYSRPPSALRRLPRPLPRPPPGRRPGPRFRSLAIDHGQARRPAHVQKRRSRLLPPPTSLLTPPPFSTTKTPFSQSLHKALAIATAVSGAVSVLLSARLAASGSPLLPSLARTLFTFLATILSYVTGARLPLKLRKAVHPLLSCAGLTLALLSLHARLLGQSLTHQLHAYVSRAPCPLHLGGGDLLLGLLGPSILAMAVQMYERRALLKQNLSKILGTCLGASVFGLFSSAALSRALGLPPALGKATLSRCITTPLAMAVAGLVGAETSIAVPVVVLTGILGANAGAARLASYQVSDSVSKGLAMGAAAHGIGTASLTEEPEPLAFAAMGMALTGVMTTVLVTIPPVRAALLAILVKGAKTTASLP</sequence>
<feature type="compositionally biased region" description="Pro residues" evidence="5">
    <location>
        <begin position="121"/>
        <end position="131"/>
    </location>
</feature>
<dbReference type="InterPro" id="IPR007300">
    <property type="entry name" value="CidB/LrgB"/>
</dbReference>
<feature type="compositionally biased region" description="Pro residues" evidence="5">
    <location>
        <begin position="160"/>
        <end position="172"/>
    </location>
</feature>
<feature type="transmembrane region" description="Helical" evidence="6">
    <location>
        <begin position="291"/>
        <end position="309"/>
    </location>
</feature>
<evidence type="ECO:0000256" key="6">
    <source>
        <dbReference type="SAM" id="Phobius"/>
    </source>
</evidence>
<protein>
    <submittedName>
        <fullName evidence="7">LrgB-like protein</fullName>
    </submittedName>
</protein>